<dbReference type="PROSITE" id="PS50076">
    <property type="entry name" value="DNAJ_2"/>
    <property type="match status" value="1"/>
</dbReference>
<dbReference type="RefSeq" id="XP_028884919.1">
    <property type="nucleotide sequence ID" value="XM_029023723.1"/>
</dbReference>
<evidence type="ECO:0000259" key="1">
    <source>
        <dbReference type="PROSITE" id="PS50076"/>
    </source>
</evidence>
<dbReference type="STRING" id="67003.A0A1X0P2D1"/>
<dbReference type="InterPro" id="IPR044978">
    <property type="entry name" value="GRV2/DNAJC13"/>
</dbReference>
<sequence>MNTKETGVPRIVNRETGARGGSFEEYTSRHTVIKNSWKGKYMRIFCIGNRHIATINPQSIFYVTNRWDYQHHLVDVVPTANSLTDFSLITGKIAKSETLHFHCNTAMERAELLTDVQRNRALFDPQYPSHASDHVYAARKYCSDEEYRDCHLRITTVAVEQLDAGGRVVGEYLFMNLKGLSAVADRPRSLVLLHGPQLRLHLYETDDPQRVAKAIADAARRFVGLPPPAAARPLAARQFDADRLGVPRHALAPLAEFPAEKCTRKHQQRLPRLLATTEECLLEMDPATYNTTSLSFFADIYALVRSEEDEQRFMIQYKEPSITKVYTSPVRDALLAHLLHCCRAVQNLNVSVVVKNLDRGKRAAPFRVLLSEEIESTLLNCLIDPLKGGGHVAMTYLEVVEFFNANIEFSGLRFTENRDGLFAENREKMIFEALMALLNNFPISDDPIVIVQQFYALRRLCVTRIGFSSAAIVPSLIKTIEYVSMNALKVNNLAVSHAVIDLLCVLMTPHHNHYELIHEKMNKNRILKHERLVKELMMMLHNYTISESASLVVLSLLDFFVYALCPPYCETTEAEVFTYVMKNMVDINGKDLFTLMQHNCNAISYSAGQIIRVIMEEGTKEQFTAMQDASLTEGGILGQLYLATFSNNRELRDIARQLIAYWTYQNTNMQDLMRSIFPPALLLFLQSKDEPPEDEMEKERKRSVVAMTNTFWESKIGWFKKCFHPSKTLPKGTNYNPSFAHEEKDYVRPREVRVRPTLNWPMLFYQLKQDHMRPDLIWNHTTREELRGALEGEMQALKLGRGIRTEVPIAWNYREFEVRYPSLSDELKIGRHYPRLLFEVKNPVIARPREFFNDMYHRFLLTQEHKTKLDCLHGMTILYEYYANDIGQFNDLEYIMKMLEATLDPIFRDRLLKFIKEILRDRHNVKLFLDCDGLKQLVDLVTIAHLHLDRPQLHNPTNAIESSGLSVELQDQEKEWYYTKNGIKQDPVSYTRLKELYVEKEINDETKVWAQGLNGWKEFKDVPQLRWGIVTNKSNKLLTFSEVSCIILDIFLLVCTYYPSKDVNGAIMQPLPRVKRFLSSPQVLPHIVQLLLTFDPSICSRVHSLLYVIMEDNPLISRFFLTGVFFFSLMYTGSDVLPMCRLLYLSHSRQAFQFQHENDIIRNSFLSTLLPPALVCYLANHGPESFADVLLGEYETPEAIWGREMRRSLVETISRHISDFTPRLLCNNRAIYQYCPIVGVMYEPLRNELFCSQYYLRHFCDELHYPNWPVSDPVALLCEVLAAWRRELDKQPSPLTREGCMQELEINSQESHLTPQIVRKAYFKLAALYHPDKNPDGREKFERIQIAYEFLVSDKVDSDEPNPSNIALLLRTQSILFRRFGTIMSQYKYAGYGLLLKLIRGEYEDSEMLRKDVVLMEPATELCYFTVQNVPLNADELQEEGGIELLSNVLQRCFEGITPNSTDDLNQVKIAKHCIHTFRVAAEFSDCRHHIVNNPIISHLVAKGIAYENSVALSRACIQACQSFCVDETLQECLLKEGALWHLMLFLFRYDYTLNESGVEMQEEHHKQLFANRAAVYALQAIYALVGIQPSNDYPKTKPNTEMIHMLQKLLTPYIVQKMRLLPHNEEEILKLINSNHNTPYMLWNNNCRRELQEMLTINSEKCRDSGMFSENLPVYTDNSFSYSAHKEELIVGGIFVRLYNEQPTFPIEDPAAFCTAMIKFLKYKLNNDSSTGVFLVVEAMKNILIAYPNSDVTTTIMQSVDLLLKLFSYNDNTLVLKTSELLEKVSHHLNCLEAIGKCNMAVTEVILAIHRCGEVVESNCLAFLRVALSNRGVVEQALDRGLYAVLLRILGTSLLQECKEDVCTCLAKAFSDKLCGPKLFLRTSKLIPSVFLEMMKESPVNACQLLNTWQETPELVWNKERKQRFVELCIACESDIVELLQHDPTAYWKIPENILAESGEELQLGGVYLKLYLSQPGWNVRKPKEFLLSLLEKFVTECGKPEENINTEMIVLIADAGLRLLQTSPVLTDHLVSLGYAQKLFELLESNQKVVAENALKWVHEECASRICVESLAGFDPVASLLAYMKAGLPQLPLLMDTMERLLSRSSERANMIRLALQNQLPQHLLELLEAGVTPQTCGDQPPAAVRALIIKVLKAMNSVEDPLYGPRLKSILAESKVWSKYKDQSHDLFLSNIHFGGYIEGGPQQRQQQLFISLSDPSTQDVTNDSGPPPV</sequence>
<dbReference type="Pfam" id="PF19432">
    <property type="entry name" value="RME-8_N"/>
    <property type="match status" value="1"/>
</dbReference>
<dbReference type="CDD" id="cd06257">
    <property type="entry name" value="DnaJ"/>
    <property type="match status" value="1"/>
</dbReference>
<dbReference type="GO" id="GO:2000641">
    <property type="term" value="P:regulation of early endosome to late endosome transport"/>
    <property type="evidence" value="ECO:0007669"/>
    <property type="project" value="InterPro"/>
</dbReference>
<dbReference type="GO" id="GO:0007032">
    <property type="term" value="P:endosome organization"/>
    <property type="evidence" value="ECO:0007669"/>
    <property type="project" value="InterPro"/>
</dbReference>
<dbReference type="OrthoDB" id="69656at2759"/>
<dbReference type="GeneID" id="39983503"/>
<dbReference type="InterPro" id="IPR011989">
    <property type="entry name" value="ARM-like"/>
</dbReference>
<dbReference type="Gene3D" id="1.25.10.10">
    <property type="entry name" value="Leucine-rich Repeat Variant"/>
    <property type="match status" value="1"/>
</dbReference>
<comment type="caution">
    <text evidence="2">The sequence shown here is derived from an EMBL/GenBank/DDBJ whole genome shotgun (WGS) entry which is preliminary data.</text>
</comment>
<gene>
    <name evidence="2" type="ORF">TM35_000072770</name>
</gene>
<dbReference type="SUPFAM" id="SSF46565">
    <property type="entry name" value="Chaperone J-domain"/>
    <property type="match status" value="1"/>
</dbReference>
<evidence type="ECO:0000313" key="2">
    <source>
        <dbReference type="EMBL" id="ORC90853.1"/>
    </source>
</evidence>
<dbReference type="GO" id="GO:0010008">
    <property type="term" value="C:endosome membrane"/>
    <property type="evidence" value="ECO:0007669"/>
    <property type="project" value="TreeGrafter"/>
</dbReference>
<name>A0A1X0P2D1_9TRYP</name>
<dbReference type="InterPro" id="IPR036869">
    <property type="entry name" value="J_dom_sf"/>
</dbReference>
<dbReference type="EMBL" id="NBCO01000007">
    <property type="protein sequence ID" value="ORC90853.1"/>
    <property type="molecule type" value="Genomic_DNA"/>
</dbReference>
<accession>A0A1X0P2D1</accession>
<dbReference type="Pfam" id="PF00226">
    <property type="entry name" value="DnaJ"/>
    <property type="match status" value="1"/>
</dbReference>
<dbReference type="VEuPathDB" id="TriTrypDB:TM35_000072770"/>
<dbReference type="GO" id="GO:0006898">
    <property type="term" value="P:receptor-mediated endocytosis"/>
    <property type="evidence" value="ECO:0007669"/>
    <property type="project" value="TreeGrafter"/>
</dbReference>
<keyword evidence="3" id="KW-1185">Reference proteome</keyword>
<feature type="domain" description="J" evidence="1">
    <location>
        <begin position="1299"/>
        <end position="1381"/>
    </location>
</feature>
<dbReference type="Pfam" id="PF14237">
    <property type="entry name" value="GYF_2"/>
    <property type="match status" value="1"/>
</dbReference>
<proteinExistence type="predicted"/>
<dbReference type="Proteomes" id="UP000192257">
    <property type="component" value="Unassembled WGS sequence"/>
</dbReference>
<dbReference type="InterPro" id="IPR045802">
    <property type="entry name" value="GRV2/DNAJC13_N"/>
</dbReference>
<dbReference type="InterPro" id="IPR016024">
    <property type="entry name" value="ARM-type_fold"/>
</dbReference>
<dbReference type="PANTHER" id="PTHR36983:SF2">
    <property type="entry name" value="DNAJ HOMOLOG SUBFAMILY C MEMBER 13"/>
    <property type="match status" value="1"/>
</dbReference>
<dbReference type="PANTHER" id="PTHR36983">
    <property type="entry name" value="DNAJ HOMOLOG SUBFAMILY C MEMBER 13"/>
    <property type="match status" value="1"/>
</dbReference>
<dbReference type="SMART" id="SM00271">
    <property type="entry name" value="DnaJ"/>
    <property type="match status" value="1"/>
</dbReference>
<dbReference type="InterPro" id="IPR001623">
    <property type="entry name" value="DnaJ_domain"/>
</dbReference>
<organism evidence="2 3">
    <name type="scientific">Trypanosoma theileri</name>
    <dbReference type="NCBI Taxonomy" id="67003"/>
    <lineage>
        <taxon>Eukaryota</taxon>
        <taxon>Discoba</taxon>
        <taxon>Euglenozoa</taxon>
        <taxon>Kinetoplastea</taxon>
        <taxon>Metakinetoplastina</taxon>
        <taxon>Trypanosomatida</taxon>
        <taxon>Trypanosomatidae</taxon>
        <taxon>Trypanosoma</taxon>
    </lineage>
</organism>
<protein>
    <submittedName>
        <fullName evidence="2">Endosomal trafficking protein RME-8</fullName>
    </submittedName>
</protein>
<dbReference type="SUPFAM" id="SSF48371">
    <property type="entry name" value="ARM repeat"/>
    <property type="match status" value="2"/>
</dbReference>
<reference evidence="2 3" key="1">
    <citation type="submission" date="2017-03" db="EMBL/GenBank/DDBJ databases">
        <title>An alternative strategy for trypanosome survival in the mammalian bloodstream revealed through genome and transcriptome analysis of the ubiquitous bovine parasite Trypanosoma (Megatrypanum) theileri.</title>
        <authorList>
            <person name="Kelly S."/>
            <person name="Ivens A."/>
            <person name="Mott A."/>
            <person name="O'Neill E."/>
            <person name="Emms D."/>
            <person name="Macleod O."/>
            <person name="Voorheis P."/>
            <person name="Matthews J."/>
            <person name="Matthews K."/>
            <person name="Carrington M."/>
        </authorList>
    </citation>
    <scope>NUCLEOTIDE SEQUENCE [LARGE SCALE GENOMIC DNA]</scope>
    <source>
        <strain evidence="2">Edinburgh</strain>
    </source>
</reference>
<dbReference type="Gene3D" id="1.10.287.110">
    <property type="entry name" value="DnaJ domain"/>
    <property type="match status" value="1"/>
</dbReference>
<evidence type="ECO:0000313" key="3">
    <source>
        <dbReference type="Proteomes" id="UP000192257"/>
    </source>
</evidence>
<dbReference type="InterPro" id="IPR025640">
    <property type="entry name" value="GYF_2"/>
</dbReference>